<dbReference type="Proteomes" id="UP001336250">
    <property type="component" value="Unassembled WGS sequence"/>
</dbReference>
<accession>A0AAW9Q1X6</accession>
<gene>
    <name evidence="1" type="ORF">V4F39_07955</name>
</gene>
<evidence type="ECO:0000313" key="1">
    <source>
        <dbReference type="EMBL" id="MEF7613841.1"/>
    </source>
</evidence>
<reference evidence="1 2" key="1">
    <citation type="submission" date="2024-02" db="EMBL/GenBank/DDBJ databases">
        <title>Genome sequence of Aquincola sp. MAHUQ-54.</title>
        <authorList>
            <person name="Huq M.A."/>
        </authorList>
    </citation>
    <scope>NUCLEOTIDE SEQUENCE [LARGE SCALE GENOMIC DNA]</scope>
    <source>
        <strain evidence="1 2">MAHUQ-54</strain>
    </source>
</reference>
<evidence type="ECO:0000313" key="2">
    <source>
        <dbReference type="Proteomes" id="UP001336250"/>
    </source>
</evidence>
<name>A0AAW9Q1X6_9BURK</name>
<dbReference type="EMBL" id="JAZIBG010000020">
    <property type="protein sequence ID" value="MEF7613841.1"/>
    <property type="molecule type" value="Genomic_DNA"/>
</dbReference>
<dbReference type="AlphaFoldDB" id="A0AAW9Q1X6"/>
<organism evidence="1 2">
    <name type="scientific">Aquincola agrisoli</name>
    <dbReference type="NCBI Taxonomy" id="3119538"/>
    <lineage>
        <taxon>Bacteria</taxon>
        <taxon>Pseudomonadati</taxon>
        <taxon>Pseudomonadota</taxon>
        <taxon>Betaproteobacteria</taxon>
        <taxon>Burkholderiales</taxon>
        <taxon>Sphaerotilaceae</taxon>
        <taxon>Aquincola</taxon>
    </lineage>
</organism>
<proteinExistence type="predicted"/>
<comment type="caution">
    <text evidence="1">The sequence shown here is derived from an EMBL/GenBank/DDBJ whole genome shotgun (WGS) entry which is preliminary data.</text>
</comment>
<keyword evidence="2" id="KW-1185">Reference proteome</keyword>
<sequence length="56" mass="6149">MRVLTEQGVMAASERDIGKLNEGGWMPPLTWRHHLLAAGALCELPRPVGEVVEPTK</sequence>
<protein>
    <submittedName>
        <fullName evidence="1">Uncharacterized protein</fullName>
    </submittedName>
</protein>